<keyword evidence="2" id="KW-1185">Reference proteome</keyword>
<protein>
    <submittedName>
        <fullName evidence="1">RelE toxin of RelE / RelB toxin-antitoxin system</fullName>
    </submittedName>
</protein>
<evidence type="ECO:0000313" key="1">
    <source>
        <dbReference type="EMBL" id="SMH38433.1"/>
    </source>
</evidence>
<accession>A0A1X7NKJ0</accession>
<dbReference type="Proteomes" id="UP000193083">
    <property type="component" value="Unassembled WGS sequence"/>
</dbReference>
<dbReference type="AlphaFoldDB" id="A0A1X7NKJ0"/>
<evidence type="ECO:0000313" key="2">
    <source>
        <dbReference type="Proteomes" id="UP000193083"/>
    </source>
</evidence>
<organism evidence="1 2">
    <name type="scientific">Mesorhizobium australicum</name>
    <dbReference type="NCBI Taxonomy" id="536018"/>
    <lineage>
        <taxon>Bacteria</taxon>
        <taxon>Pseudomonadati</taxon>
        <taxon>Pseudomonadota</taxon>
        <taxon>Alphaproteobacteria</taxon>
        <taxon>Hyphomicrobiales</taxon>
        <taxon>Phyllobacteriaceae</taxon>
        <taxon>Mesorhizobium</taxon>
    </lineage>
</organism>
<dbReference type="Pfam" id="PF06296">
    <property type="entry name" value="RelE"/>
    <property type="match status" value="1"/>
</dbReference>
<name>A0A1X7NKJ0_9HYPH</name>
<dbReference type="PIRSF" id="PIRSF039032">
    <property type="entry name" value="HigB-2"/>
    <property type="match status" value="1"/>
</dbReference>
<dbReference type="RefSeq" id="WP_244561711.1">
    <property type="nucleotide sequence ID" value="NZ_FXBL01000004.1"/>
</dbReference>
<reference evidence="1 2" key="1">
    <citation type="submission" date="2017-04" db="EMBL/GenBank/DDBJ databases">
        <authorList>
            <person name="Afonso C.L."/>
            <person name="Miller P.J."/>
            <person name="Scott M.A."/>
            <person name="Spackman E."/>
            <person name="Goraichik I."/>
            <person name="Dimitrov K.M."/>
            <person name="Suarez D.L."/>
            <person name="Swayne D.E."/>
        </authorList>
    </citation>
    <scope>NUCLEOTIDE SEQUENCE [LARGE SCALE GENOMIC DNA]</scope>
    <source>
        <strain evidence="1 2">B5P</strain>
    </source>
</reference>
<sequence length="120" mass="13530">MGYIIDLMQTVLETWQFVREAERIFTEAERESLISYISVNPLVGVEIVGSGGLRKLRFAIGNKGKSGGARVIYFFYSVDAPIYLIACFAKNERENLSAADIRDFAKLTAAIKDHHRSARR</sequence>
<proteinExistence type="predicted"/>
<gene>
    <name evidence="1" type="ORF">SAMN02982922_2052</name>
</gene>
<dbReference type="InterPro" id="IPR009387">
    <property type="entry name" value="HigB-2"/>
</dbReference>
<dbReference type="EMBL" id="FXBL01000004">
    <property type="protein sequence ID" value="SMH38433.1"/>
    <property type="molecule type" value="Genomic_DNA"/>
</dbReference>